<evidence type="ECO:0000256" key="10">
    <source>
        <dbReference type="SAM" id="Phobius"/>
    </source>
</evidence>
<accession>A0A813C4V7</accession>
<dbReference type="GO" id="GO:0005524">
    <property type="term" value="F:ATP binding"/>
    <property type="evidence" value="ECO:0007669"/>
    <property type="project" value="UniProtKB-KW"/>
</dbReference>
<evidence type="ECO:0000256" key="8">
    <source>
        <dbReference type="ARBA" id="ARBA00022989"/>
    </source>
</evidence>
<dbReference type="InterPro" id="IPR011009">
    <property type="entry name" value="Kinase-like_dom_sf"/>
</dbReference>
<feature type="transmembrane region" description="Helical" evidence="10">
    <location>
        <begin position="1007"/>
        <end position="1031"/>
    </location>
</feature>
<feature type="transmembrane region" description="Helical" evidence="10">
    <location>
        <begin position="149"/>
        <end position="167"/>
    </location>
</feature>
<keyword evidence="9 10" id="KW-0472">Membrane</keyword>
<dbReference type="Pfam" id="PF00005">
    <property type="entry name" value="ABC_tran"/>
    <property type="match status" value="2"/>
</dbReference>
<dbReference type="PANTHER" id="PTHR19229">
    <property type="entry name" value="ATP-BINDING CASSETTE TRANSPORTER SUBFAMILY A ABCA"/>
    <property type="match status" value="1"/>
</dbReference>
<keyword evidence="4 10" id="KW-0812">Transmembrane</keyword>
<evidence type="ECO:0000256" key="9">
    <source>
        <dbReference type="ARBA" id="ARBA00023136"/>
    </source>
</evidence>
<dbReference type="PROSITE" id="PS50893">
    <property type="entry name" value="ABC_TRANSPORTER_2"/>
    <property type="match status" value="2"/>
</dbReference>
<dbReference type="InterPro" id="IPR017871">
    <property type="entry name" value="ABC_transporter-like_CS"/>
</dbReference>
<evidence type="ECO:0000313" key="13">
    <source>
        <dbReference type="EMBL" id="CAE7939481.1"/>
    </source>
</evidence>
<dbReference type="SUPFAM" id="SSF52540">
    <property type="entry name" value="P-loop containing nucleoside triphosphate hydrolases"/>
    <property type="match status" value="2"/>
</dbReference>
<feature type="transmembrane region" description="Helical" evidence="10">
    <location>
        <begin position="113"/>
        <end position="137"/>
    </location>
</feature>
<evidence type="ECO:0000256" key="4">
    <source>
        <dbReference type="ARBA" id="ARBA00022692"/>
    </source>
</evidence>
<comment type="caution">
    <text evidence="13">The sequence shown here is derived from an EMBL/GenBank/DDBJ whole genome shotgun (WGS) entry which is preliminary data.</text>
</comment>
<evidence type="ECO:0000259" key="11">
    <source>
        <dbReference type="PROSITE" id="PS50011"/>
    </source>
</evidence>
<comment type="subcellular location">
    <subcellularLocation>
        <location evidence="1">Membrane</location>
        <topology evidence="1">Multi-pass membrane protein</topology>
    </subcellularLocation>
</comment>
<keyword evidence="7" id="KW-0067">ATP-binding</keyword>
<feature type="domain" description="Protein kinase" evidence="11">
    <location>
        <begin position="2230"/>
        <end position="2582"/>
    </location>
</feature>
<feature type="transmembrane region" description="Helical" evidence="10">
    <location>
        <begin position="975"/>
        <end position="1001"/>
    </location>
</feature>
<dbReference type="Proteomes" id="UP000601435">
    <property type="component" value="Unassembled WGS sequence"/>
</dbReference>
<dbReference type="Pfam" id="PF02364">
    <property type="entry name" value="Glucan_synthase"/>
    <property type="match status" value="1"/>
</dbReference>
<dbReference type="GO" id="GO:0003843">
    <property type="term" value="F:1,3-beta-D-glucan synthase activity"/>
    <property type="evidence" value="ECO:0007669"/>
    <property type="project" value="InterPro"/>
</dbReference>
<dbReference type="Pfam" id="PF12698">
    <property type="entry name" value="ABC2_membrane_3"/>
    <property type="match status" value="1"/>
</dbReference>
<keyword evidence="3" id="KW-0813">Transport</keyword>
<feature type="domain" description="ABC transporter" evidence="12">
    <location>
        <begin position="327"/>
        <end position="560"/>
    </location>
</feature>
<dbReference type="OrthoDB" id="311765at2759"/>
<dbReference type="InterPro" id="IPR026082">
    <property type="entry name" value="ABCA"/>
</dbReference>
<reference evidence="13" key="1">
    <citation type="submission" date="2021-02" db="EMBL/GenBank/DDBJ databases">
        <authorList>
            <person name="Dougan E. K."/>
            <person name="Rhodes N."/>
            <person name="Thang M."/>
            <person name="Chan C."/>
        </authorList>
    </citation>
    <scope>NUCLEOTIDE SEQUENCE</scope>
</reference>
<gene>
    <name evidence="13" type="primary">ABCA1</name>
    <name evidence="13" type="ORF">SNEC2469_LOCUS33527</name>
</gene>
<dbReference type="FunFam" id="3.40.50.300:FF:002275">
    <property type="entry name" value="ATP-binding cassette, subfamily A (ABC1), member 16"/>
    <property type="match status" value="1"/>
</dbReference>
<dbReference type="InterPro" id="IPR003440">
    <property type="entry name" value="Glyco_trans_48_dom"/>
</dbReference>
<sequence length="2700" mass="295667">MFVGLEMLVGDYITHKKNLEGKIGYRYAGTKALHHLALTVLPFPALEEPTKTASEFLGKGNLSTGQIFGDLFGAAVSWVFIANVMGFVGRLVTEREEKRKEGLRMIGCSDFAYYGHWIIYGWTTGFVYATFTVITFFGMRIFTSGFVTFYLICLVFFLNLALVSFVYSCFLGNAFMGQLMTLVIYTFTCSISIIPHMPGGDLLMLFPQSLVYIWPGTILWTLLWLYLDQVISHNGGNALRPWFPCDPSYWKGDGGVAQASTEMRSLGLAAGSEHTEALIEETPNLEEAPNLGARGSIDETMSKIGRSSLIEPADRGMMAQILSKSCVKVDDLCVYFKGIYSEEIRAVDGVSLVMFPGEIFALLGHNGAGKSTTMSALCGLIPPTSGKISAFGLDVPKDMVEVRKSMGFCPQHDVLFPELSVVQHITLFTTLAGRSLSSEASVFQLVADVGLGSRANYLITSLSGGMKRKLSVGLAFAGDPNLVVLDEPTSGMDPFSRRALWDFLKLRRQGRVMLLTTHFMDEAGVLGDRVAIMRAGAVQASGTQNFLKRRFGCGYVLTIVMRERGDNHEPVKQLLSSILGDVDTSGVGKEILANVPMEKEEPLSSCLAALSEKKAELSVATFGVSVSNLEEVFLKVASGDHGSDDAKKETENSFQAAMEEQPQVSHGPAFVMPNPGGTIPQQIRALLERRAATALRDRKMFLLACLLPVVGVFFATSFGALLVSLGSPPQGPGVPIKMELANMKVTVATTESDTATSGVELLPDPAGNERTISLQKQATKCSTSYSRDPSSCTVSGLTDRYSGVPPEYIAACTRYLVEFDDVLQLCQNQMQKAEKDPQDVGVLFIDGFPVVAANQSYVAHGFPLAVMEMFHEATGLQLKIKEEITPMTVPEQMHYKTQNLIHQTIASLMTVAQVLLEEMEYQTNISMRWFPSEISILSNFAFCFVPIAVLGFVLMEKTKDIKHQLMISGCSARAYWISMLIWDCAFTVFPILALYGFLWFYGFQAFIYYWQTSLALLLLFTPAAVGLAYVLSHMTSSPALANVGLALCNGVMVVFLVMTFLFFDIFTKAVPIERTFSAGLSSDGASLGDFAKTMNGDCTDLQELELKPFCRMVQVSNIGIPILKGMGFFLPGFHLLDGLLRIAGRHAFVTLLLPKFLEKIADTASRKFMEATAGRLFSGCGERWQPRATDSDCFAYDAWRGSTKWSSPDCGLKQVAAMFDESVARQILRPILRMVDGIKQGLPPETAQQIDAMVQMYAAHPADLAMVFGGQQLISLLPPEEQFAWANALQCASKDGAPIAVVGPLLATHAEILGDRLQMTLKAIARSPALTQNGDKFLPPLNGWGKCTIGPSIGPVSIADLLPHPGSTCPMFDYLWSFACFGKKRKERHHRAEAKNIGITLPQTSLGPLEVKARLGVPCDLGVGGAVGPLVEMMVTMPTMNDTMIRLAALCIVLPLLAIVLEDDLSQSPRIARKFTISKPVPPEMLTLEDQDVRAEKDRVATVDPRKQVMYVKGLRKAYGSLLSSKVTHAVRGVTWAADQGMVFGLLGVNGAGKTTSFKLMSGILTPSAGEVRVLGIDMVEETSRARRLIGYCPQFDALIHVMTVEAHLYLYGRMKGLTGKDLRSAVDEKVEEMQLSQYRFRRAGTLSGGNKRKLSVAMALIGEPPVIFLDEPSTGMDPFARRFMWSVIQDMAEKRKQSVVVLTTHSMEEAEALCSSIAIQVDGQFRCLGSAQHLKSRYGSGYEVSVKFNAVPREALAQLAAKFLPAGRQLDRSGYSMISRSQAMESLPLELRNTAALPSGPLPANMEEVAAEVVAEWQVMQNRLEQFKGFFSAPAPGLAELQLGKVMVLEFHGSSLRLRLPAAGEEQLPKLFAALSQAKSQFGLNDFAVCQSSLEQVFNSFAAEQEQEKKAAVPRAAGHYGELMITTMLVLVHCQPENQGKLYSIPLMDWLADKYKDEFDNFSEKMTSTALARGFTWPKAGKVWGKYTDEHWEKLSFWASMRLQTLFRTVAGMMHYHQALQCHFEAQGDRRGKLGQVWDPSDAFTCIVAMQMYAFFNPMQLKHTNIMFRKFPRSMKVAFIDYEDLEAADWPDGIHENQKRRYYSCLIDASCPPDETGRRKAKYKIELPGFPILGDGKGDNQNTAIPFTRGTYVQCIDANQGAYFEQMLLLPNVLGEFRSSRSGGRGGKKIIGFPEHITSDFGSVGDFAASSELAFGGGPGDQLFWAFNCFFRKSLDQNVVGRVQHPQEESKCFTPICNAGLMASDACEKPSELQLGLTFFSGRSGRWESSELLLHRFEALRQLKHPNLCCYLEILVGHGLAFIASEHRSLTLASVLKEARDGLQEKVVRSVTAQVVQGLCHLNSHALVHGQLDSSSVLLDEGFAAGNLATCRILLTGHGLGHLMACGRLASCYPLAPEDPCCLAPEVARACSTSTVSPVSESPSCQPDVWGLGVLLLQMLQGRWQDRLVTEGVQNAPQLCHIVAVETSAELWCSALAGPNPGLTLRSLLKSQVAPRAPSGAEGSSGEIAPTLEALKASYQKWLMADGILCEAGLHDLFEACLILNPSHRPRPQDLASHSSLSQHKIQDLQFWALSSALQSERLGGDSAWAAQTSAALALDPGTVVPPMRYFSSLGMRTEHLYYWWSLAGGDPFSLVAAKLLLRPAPAILRLPLVVRDDECMGAVYDFLSAAGVPQQAVS</sequence>
<evidence type="ECO:0000256" key="5">
    <source>
        <dbReference type="ARBA" id="ARBA00022737"/>
    </source>
</evidence>
<dbReference type="GO" id="GO:0140359">
    <property type="term" value="F:ABC-type transporter activity"/>
    <property type="evidence" value="ECO:0007669"/>
    <property type="project" value="InterPro"/>
</dbReference>
<evidence type="ECO:0000256" key="3">
    <source>
        <dbReference type="ARBA" id="ARBA00022448"/>
    </source>
</evidence>
<feature type="domain" description="ABC transporter" evidence="12">
    <location>
        <begin position="1510"/>
        <end position="1748"/>
    </location>
</feature>
<evidence type="ECO:0000259" key="12">
    <source>
        <dbReference type="PROSITE" id="PS50893"/>
    </source>
</evidence>
<dbReference type="GO" id="GO:0016887">
    <property type="term" value="F:ATP hydrolysis activity"/>
    <property type="evidence" value="ECO:0007669"/>
    <property type="project" value="InterPro"/>
</dbReference>
<dbReference type="PROSITE" id="PS50011">
    <property type="entry name" value="PROTEIN_KINASE_DOM"/>
    <property type="match status" value="1"/>
</dbReference>
<name>A0A813C4V7_9DINO</name>
<dbReference type="PANTHER" id="PTHR19229:SF36">
    <property type="entry name" value="ATP-BINDING CASSETTE SUB-FAMILY A MEMBER 2"/>
    <property type="match status" value="1"/>
</dbReference>
<dbReference type="PROSITE" id="PS00211">
    <property type="entry name" value="ABC_TRANSPORTER_1"/>
    <property type="match status" value="2"/>
</dbReference>
<feature type="transmembrane region" description="Helical" evidence="10">
    <location>
        <begin position="1043"/>
        <end position="1063"/>
    </location>
</feature>
<dbReference type="InterPro" id="IPR000719">
    <property type="entry name" value="Prot_kinase_dom"/>
</dbReference>
<feature type="transmembrane region" description="Helical" evidence="10">
    <location>
        <begin position="934"/>
        <end position="954"/>
    </location>
</feature>
<evidence type="ECO:0000256" key="2">
    <source>
        <dbReference type="ARBA" id="ARBA00008869"/>
    </source>
</evidence>
<dbReference type="GO" id="GO:0005319">
    <property type="term" value="F:lipid transporter activity"/>
    <property type="evidence" value="ECO:0007669"/>
    <property type="project" value="TreeGrafter"/>
</dbReference>
<dbReference type="EMBL" id="CAJNJA010088918">
    <property type="protein sequence ID" value="CAE7939481.1"/>
    <property type="molecule type" value="Genomic_DNA"/>
</dbReference>
<keyword evidence="5" id="KW-0677">Repeat</keyword>
<dbReference type="InterPro" id="IPR013525">
    <property type="entry name" value="ABC2_TM"/>
</dbReference>
<dbReference type="SUPFAM" id="SSF56112">
    <property type="entry name" value="Protein kinase-like (PK-like)"/>
    <property type="match status" value="1"/>
</dbReference>
<evidence type="ECO:0000313" key="14">
    <source>
        <dbReference type="Proteomes" id="UP000601435"/>
    </source>
</evidence>
<dbReference type="CDD" id="cd03263">
    <property type="entry name" value="ABC_subfamily_A"/>
    <property type="match status" value="2"/>
</dbReference>
<evidence type="ECO:0000256" key="7">
    <source>
        <dbReference type="ARBA" id="ARBA00022840"/>
    </source>
</evidence>
<dbReference type="InterPro" id="IPR003439">
    <property type="entry name" value="ABC_transporter-like_ATP-bd"/>
</dbReference>
<dbReference type="Gene3D" id="3.40.50.300">
    <property type="entry name" value="P-loop containing nucleotide triphosphate hydrolases"/>
    <property type="match status" value="2"/>
</dbReference>
<dbReference type="GO" id="GO:0000148">
    <property type="term" value="C:1,3-beta-D-glucan synthase complex"/>
    <property type="evidence" value="ECO:0007669"/>
    <property type="project" value="InterPro"/>
</dbReference>
<evidence type="ECO:0000256" key="6">
    <source>
        <dbReference type="ARBA" id="ARBA00022741"/>
    </source>
</evidence>
<keyword evidence="14" id="KW-1185">Reference proteome</keyword>
<dbReference type="SMART" id="SM00382">
    <property type="entry name" value="AAA"/>
    <property type="match status" value="2"/>
</dbReference>
<comment type="similarity">
    <text evidence="2">Belongs to the ABC transporter superfamily. ABCA family.</text>
</comment>
<dbReference type="GO" id="GO:0004672">
    <property type="term" value="F:protein kinase activity"/>
    <property type="evidence" value="ECO:0007669"/>
    <property type="project" value="InterPro"/>
</dbReference>
<dbReference type="InterPro" id="IPR003593">
    <property type="entry name" value="AAA+_ATPase"/>
</dbReference>
<dbReference type="InterPro" id="IPR027417">
    <property type="entry name" value="P-loop_NTPase"/>
</dbReference>
<organism evidence="13 14">
    <name type="scientific">Symbiodinium necroappetens</name>
    <dbReference type="NCBI Taxonomy" id="1628268"/>
    <lineage>
        <taxon>Eukaryota</taxon>
        <taxon>Sar</taxon>
        <taxon>Alveolata</taxon>
        <taxon>Dinophyceae</taxon>
        <taxon>Suessiales</taxon>
        <taxon>Symbiodiniaceae</taxon>
        <taxon>Symbiodinium</taxon>
    </lineage>
</organism>
<feature type="non-terminal residue" evidence="13">
    <location>
        <position position="1"/>
    </location>
</feature>
<protein>
    <submittedName>
        <fullName evidence="13">ABCA1 protein</fullName>
    </submittedName>
</protein>
<dbReference type="GO" id="GO:0016020">
    <property type="term" value="C:membrane"/>
    <property type="evidence" value="ECO:0007669"/>
    <property type="project" value="UniProtKB-SubCell"/>
</dbReference>
<evidence type="ECO:0000256" key="1">
    <source>
        <dbReference type="ARBA" id="ARBA00004141"/>
    </source>
</evidence>
<proteinExistence type="inferred from homology"/>
<dbReference type="GO" id="GO:0006075">
    <property type="term" value="P:(1-&gt;3)-beta-D-glucan biosynthetic process"/>
    <property type="evidence" value="ECO:0007669"/>
    <property type="project" value="InterPro"/>
</dbReference>
<dbReference type="FunFam" id="3.40.50.300:FF:000335">
    <property type="entry name" value="ATP binding cassette subfamily A member 5"/>
    <property type="match status" value="1"/>
</dbReference>
<dbReference type="Pfam" id="PF00069">
    <property type="entry name" value="Pkinase"/>
    <property type="match status" value="1"/>
</dbReference>
<dbReference type="Gene3D" id="1.10.510.10">
    <property type="entry name" value="Transferase(Phosphotransferase) domain 1"/>
    <property type="match status" value="1"/>
</dbReference>
<dbReference type="SMART" id="SM00220">
    <property type="entry name" value="S_TKc"/>
    <property type="match status" value="1"/>
</dbReference>
<feature type="transmembrane region" description="Helical" evidence="10">
    <location>
        <begin position="700"/>
        <end position="725"/>
    </location>
</feature>
<feature type="transmembrane region" description="Helical" evidence="10">
    <location>
        <begin position="71"/>
        <end position="92"/>
    </location>
</feature>
<feature type="transmembrane region" description="Helical" evidence="10">
    <location>
        <begin position="209"/>
        <end position="227"/>
    </location>
</feature>
<keyword evidence="8 10" id="KW-1133">Transmembrane helix</keyword>
<feature type="transmembrane region" description="Helical" evidence="10">
    <location>
        <begin position="179"/>
        <end position="197"/>
    </location>
</feature>
<keyword evidence="6" id="KW-0547">Nucleotide-binding</keyword>